<dbReference type="Pfam" id="PF10117">
    <property type="entry name" value="McrBC"/>
    <property type="match status" value="1"/>
</dbReference>
<dbReference type="Proteomes" id="UP000272490">
    <property type="component" value="Unassembled WGS sequence"/>
</dbReference>
<gene>
    <name evidence="1" type="ORF">EHV10_07975</name>
</gene>
<evidence type="ECO:0000313" key="1">
    <source>
        <dbReference type="EMBL" id="RRJ25556.1"/>
    </source>
</evidence>
<dbReference type="PANTHER" id="PTHR38733">
    <property type="entry name" value="PROTEIN MCRC"/>
    <property type="match status" value="1"/>
</dbReference>
<comment type="caution">
    <text evidence="1">The sequence shown here is derived from an EMBL/GenBank/DDBJ whole genome shotgun (WGS) entry which is preliminary data.</text>
</comment>
<organism evidence="1 2">
    <name type="scientific">Lachnoanaerobaculum gingivalis</name>
    <dbReference type="NCBI Taxonomy" id="2490855"/>
    <lineage>
        <taxon>Bacteria</taxon>
        <taxon>Bacillati</taxon>
        <taxon>Bacillota</taxon>
        <taxon>Clostridia</taxon>
        <taxon>Lachnospirales</taxon>
        <taxon>Lachnospiraceae</taxon>
        <taxon>Lachnoanaerobaculum</taxon>
    </lineage>
</organism>
<dbReference type="InterPro" id="IPR019292">
    <property type="entry name" value="McrC"/>
</dbReference>
<evidence type="ECO:0008006" key="3">
    <source>
        <dbReference type="Google" id="ProtNLM"/>
    </source>
</evidence>
<evidence type="ECO:0000313" key="2">
    <source>
        <dbReference type="Proteomes" id="UP000272490"/>
    </source>
</evidence>
<sequence>MIENATPSYRMNYNYVEALKCRREITHPMYQNYEGARKLAIMILNEAGQNVFDDAKDLSLSLLIDIAWLWEEFVAEKLLKEYKYKHSLFSRKEGSLEWAAGEHWYPDFIEEKGNKDENKGLSIFDAKYKPWNWEKTGDIHQLISYLFISGGDKCGVIYPFGEDEDKNKDKELKQKILYPFNSFYKKEKPIFYRLPLHIPSSKTNVDYSEYCKDMNEKICKWKQHFSEVILKVVH</sequence>
<dbReference type="EMBL" id="RRCO01000003">
    <property type="protein sequence ID" value="RRJ25556.1"/>
    <property type="molecule type" value="Genomic_DNA"/>
</dbReference>
<name>A0A3P3QWB5_9FIRM</name>
<dbReference type="AlphaFoldDB" id="A0A3P3QWB5"/>
<proteinExistence type="predicted"/>
<accession>A0A3P3QWB5</accession>
<reference evidence="1 2" key="1">
    <citation type="submission" date="2018-11" db="EMBL/GenBank/DDBJ databases">
        <title>Genome sequencing of Lachnoanaerobaculum sp. KCOM 2030 (= ChDC B114).</title>
        <authorList>
            <person name="Kook J.-K."/>
            <person name="Park S.-N."/>
            <person name="Lim Y.K."/>
        </authorList>
    </citation>
    <scope>NUCLEOTIDE SEQUENCE [LARGE SCALE GENOMIC DNA]</scope>
    <source>
        <strain evidence="1 2">KCOM 2030</strain>
    </source>
</reference>
<keyword evidence="2" id="KW-1185">Reference proteome</keyword>
<protein>
    <recommendedName>
        <fullName evidence="3">McrBC 5-methylcytosine restriction system component</fullName>
    </recommendedName>
</protein>
<dbReference type="PANTHER" id="PTHR38733:SF1">
    <property type="entry name" value="TYPE IV METHYL-DIRECTED RESTRICTION ENZYME ECOKMCRBC"/>
    <property type="match status" value="1"/>
</dbReference>